<reference evidence="1 2" key="1">
    <citation type="submission" date="2016-06" db="EMBL/GenBank/DDBJ databases">
        <title>Complete genome sequence of Streptomyces griseochromogenes ATCC 14511, the Blasticidin S producer.</title>
        <authorList>
            <person name="Wu L."/>
        </authorList>
    </citation>
    <scope>NUCLEOTIDE SEQUENCE [LARGE SCALE GENOMIC DNA]</scope>
    <source>
        <strain evidence="1 2">ATCC 14511</strain>
    </source>
</reference>
<dbReference type="KEGG" id="sgs:AVL59_21170"/>
<dbReference type="AlphaFoldDB" id="A0A1B1AYV7"/>
<name>A0A1B1AYV7_9ACTN</name>
<protein>
    <submittedName>
        <fullName evidence="1">Uncharacterized protein</fullName>
    </submittedName>
</protein>
<dbReference type="Proteomes" id="UP000092659">
    <property type="component" value="Chromosome"/>
</dbReference>
<evidence type="ECO:0000313" key="2">
    <source>
        <dbReference type="Proteomes" id="UP000092659"/>
    </source>
</evidence>
<organism evidence="1 2">
    <name type="scientific">Streptomyces griseochromogenes</name>
    <dbReference type="NCBI Taxonomy" id="68214"/>
    <lineage>
        <taxon>Bacteria</taxon>
        <taxon>Bacillati</taxon>
        <taxon>Actinomycetota</taxon>
        <taxon>Actinomycetes</taxon>
        <taxon>Kitasatosporales</taxon>
        <taxon>Streptomycetaceae</taxon>
        <taxon>Streptomyces</taxon>
    </lineage>
</organism>
<proteinExistence type="predicted"/>
<dbReference type="EMBL" id="CP016279">
    <property type="protein sequence ID" value="ANP51763.1"/>
    <property type="molecule type" value="Genomic_DNA"/>
</dbReference>
<evidence type="ECO:0000313" key="1">
    <source>
        <dbReference type="EMBL" id="ANP51763.1"/>
    </source>
</evidence>
<sequence length="127" mass="13729">MRDTAACDHRFDGLGPDEPAVLVVVVAAVCEQRLGPPARASDQAWDRRGLVQQGQELGDVVAVSAGQRHCERDALAFDEDMMFTARPCAVDRTRPAFGPRRAARAWEESVTARDQSNCLGTSATADC</sequence>
<dbReference type="STRING" id="68214.AVL59_21170"/>
<accession>A0A1B1AYV7</accession>
<gene>
    <name evidence="1" type="ORF">AVL59_21170</name>
</gene>